<evidence type="ECO:0000256" key="1">
    <source>
        <dbReference type="ARBA" id="ARBA00004496"/>
    </source>
</evidence>
<comment type="subcellular location">
    <subcellularLocation>
        <location evidence="1">Cytoplasm</location>
    </subcellularLocation>
</comment>
<dbReference type="AlphaFoldDB" id="A0A6J2Y626"/>
<evidence type="ECO:0000256" key="5">
    <source>
        <dbReference type="ARBA" id="ARBA00040665"/>
    </source>
</evidence>
<dbReference type="InterPro" id="IPR019734">
    <property type="entry name" value="TPR_rpt"/>
</dbReference>
<name>A0A6J2Y626_SITOR</name>
<dbReference type="InterPro" id="IPR051476">
    <property type="entry name" value="Bac_ResReg_Asp_Phosphatase"/>
</dbReference>
<keyword evidence="4" id="KW-0802">TPR repeat</keyword>
<evidence type="ECO:0000256" key="3">
    <source>
        <dbReference type="ARBA" id="ARBA00022737"/>
    </source>
</evidence>
<sequence>MNERKSSEIFEENLLKRERQRKQLTKREIERMRAELPKYSLNEIRQYKLPYYEALLLQLHESGHLGTEAYIQSIFDVQNKLREEAGYQSNIWQQPILKFSEKELRKLSDALVKSEDEHNIVKEFENAEEHLIIARKLSAGKSWNVKQFFPDYTDSNTLFMNANYLLHLVYMKLARQWARTDQAKAIEFAILAKRRANEACFHDGETEALLLKGQCELNLSHLKSAISTFNKAYYIQAKLKSNKGMCEARVELSKAYLMSGNTTLALQHLQHLKEVAEKHNLKFYLAQAYRYLGEFYLNNGEPSKATPLLLDALNIFYETGAIVQADQVKKLEALSAGLELMPQYIQLIKKTDRNRKDWFENLMKLVKWKDLREPFWDRKEDSDIEVQRKSIAELRFEEMSINFKAHTATQATSVELGSETNFLYRPKANEEADVRQSTMLCPDPAELETGNTNYNM</sequence>
<keyword evidence="2" id="KW-0963">Cytoplasm</keyword>
<dbReference type="PANTHER" id="PTHR46630:SF1">
    <property type="entry name" value="TETRATRICOPEPTIDE REPEAT PROTEIN 29"/>
    <property type="match status" value="1"/>
</dbReference>
<proteinExistence type="predicted"/>
<reference evidence="8" key="1">
    <citation type="submission" date="2025-08" db="UniProtKB">
        <authorList>
            <consortium name="RefSeq"/>
        </authorList>
    </citation>
    <scope>IDENTIFICATION</scope>
    <source>
        <tissue evidence="8">Gonads</tissue>
    </source>
</reference>
<keyword evidence="3" id="KW-0677">Repeat</keyword>
<evidence type="ECO:0000256" key="4">
    <source>
        <dbReference type="ARBA" id="ARBA00022803"/>
    </source>
</evidence>
<dbReference type="GO" id="GO:0003341">
    <property type="term" value="P:cilium movement"/>
    <property type="evidence" value="ECO:0007669"/>
    <property type="project" value="TreeGrafter"/>
</dbReference>
<dbReference type="PANTHER" id="PTHR46630">
    <property type="entry name" value="TETRATRICOPEPTIDE REPEAT PROTEIN 29"/>
    <property type="match status" value="1"/>
</dbReference>
<evidence type="ECO:0000256" key="6">
    <source>
        <dbReference type="ARBA" id="ARBA00044739"/>
    </source>
</evidence>
<evidence type="ECO:0000313" key="8">
    <source>
        <dbReference type="RefSeq" id="XP_030758504.1"/>
    </source>
</evidence>
<evidence type="ECO:0000256" key="2">
    <source>
        <dbReference type="ARBA" id="ARBA00022490"/>
    </source>
</evidence>
<dbReference type="InterPro" id="IPR011990">
    <property type="entry name" value="TPR-like_helical_dom_sf"/>
</dbReference>
<dbReference type="RefSeq" id="XP_030758504.1">
    <property type="nucleotide sequence ID" value="XM_030902644.1"/>
</dbReference>
<protein>
    <recommendedName>
        <fullName evidence="5">Tetratricopeptide repeat protein 29</fullName>
    </recommendedName>
</protein>
<dbReference type="GeneID" id="115884137"/>
<dbReference type="OrthoDB" id="7594656at2759"/>
<gene>
    <name evidence="8" type="primary">LOC115884137</name>
</gene>
<dbReference type="SUPFAM" id="SSF48452">
    <property type="entry name" value="TPR-like"/>
    <property type="match status" value="1"/>
</dbReference>
<accession>A0A6J2Y626</accession>
<keyword evidence="7" id="KW-1185">Reference proteome</keyword>
<evidence type="ECO:0000313" key="7">
    <source>
        <dbReference type="Proteomes" id="UP000504635"/>
    </source>
</evidence>
<dbReference type="GO" id="GO:0005929">
    <property type="term" value="C:cilium"/>
    <property type="evidence" value="ECO:0007669"/>
    <property type="project" value="TreeGrafter"/>
</dbReference>
<dbReference type="SMART" id="SM00028">
    <property type="entry name" value="TPR"/>
    <property type="match status" value="3"/>
</dbReference>
<organism evidence="7 8">
    <name type="scientific">Sitophilus oryzae</name>
    <name type="common">Rice weevil</name>
    <name type="synonym">Curculio oryzae</name>
    <dbReference type="NCBI Taxonomy" id="7048"/>
    <lineage>
        <taxon>Eukaryota</taxon>
        <taxon>Metazoa</taxon>
        <taxon>Ecdysozoa</taxon>
        <taxon>Arthropoda</taxon>
        <taxon>Hexapoda</taxon>
        <taxon>Insecta</taxon>
        <taxon>Pterygota</taxon>
        <taxon>Neoptera</taxon>
        <taxon>Endopterygota</taxon>
        <taxon>Coleoptera</taxon>
        <taxon>Polyphaga</taxon>
        <taxon>Cucujiformia</taxon>
        <taxon>Curculionidae</taxon>
        <taxon>Dryophthorinae</taxon>
        <taxon>Sitophilus</taxon>
    </lineage>
</organism>
<dbReference type="Proteomes" id="UP000504635">
    <property type="component" value="Unplaced"/>
</dbReference>
<comment type="function">
    <text evidence="6">Axonemal protein which is implicated in axonemal and/or peri-axonemal structure assembly and regulates flagellum assembly and beating and therefore sperm motility.</text>
</comment>
<dbReference type="GO" id="GO:0005737">
    <property type="term" value="C:cytoplasm"/>
    <property type="evidence" value="ECO:0007669"/>
    <property type="project" value="UniProtKB-SubCell"/>
</dbReference>
<dbReference type="Gene3D" id="1.25.40.10">
    <property type="entry name" value="Tetratricopeptide repeat domain"/>
    <property type="match status" value="1"/>
</dbReference>